<proteinExistence type="predicted"/>
<feature type="non-terminal residue" evidence="1">
    <location>
        <position position="1"/>
    </location>
</feature>
<gene>
    <name evidence="1" type="ORF">S01H4_17116</name>
</gene>
<accession>X0ZM77</accession>
<reference evidence="1" key="1">
    <citation type="journal article" date="2014" name="Front. Microbiol.">
        <title>High frequency of phylogenetically diverse reductive dehalogenase-homologous genes in deep subseafloor sedimentary metagenomes.</title>
        <authorList>
            <person name="Kawai M."/>
            <person name="Futagami T."/>
            <person name="Toyoda A."/>
            <person name="Takaki Y."/>
            <person name="Nishi S."/>
            <person name="Hori S."/>
            <person name="Arai W."/>
            <person name="Tsubouchi T."/>
            <person name="Morono Y."/>
            <person name="Uchiyama I."/>
            <person name="Ito T."/>
            <person name="Fujiyama A."/>
            <person name="Inagaki F."/>
            <person name="Takami H."/>
        </authorList>
    </citation>
    <scope>NUCLEOTIDE SEQUENCE</scope>
    <source>
        <strain evidence="1">Expedition CK06-06</strain>
    </source>
</reference>
<name>X0ZM77_9ZZZZ</name>
<organism evidence="1">
    <name type="scientific">marine sediment metagenome</name>
    <dbReference type="NCBI Taxonomy" id="412755"/>
    <lineage>
        <taxon>unclassified sequences</taxon>
        <taxon>metagenomes</taxon>
        <taxon>ecological metagenomes</taxon>
    </lineage>
</organism>
<dbReference type="AlphaFoldDB" id="X0ZM77"/>
<evidence type="ECO:0000313" key="1">
    <source>
        <dbReference type="EMBL" id="GAG59202.1"/>
    </source>
</evidence>
<dbReference type="EMBL" id="BART01007524">
    <property type="protein sequence ID" value="GAG59202.1"/>
    <property type="molecule type" value="Genomic_DNA"/>
</dbReference>
<protein>
    <submittedName>
        <fullName evidence="1">Uncharacterized protein</fullName>
    </submittedName>
</protein>
<sequence length="42" mass="4957">HKCRARPIAKDFKIEVNETFFLKYCLSISMKIKNPKTVTTKK</sequence>
<comment type="caution">
    <text evidence="1">The sequence shown here is derived from an EMBL/GenBank/DDBJ whole genome shotgun (WGS) entry which is preliminary data.</text>
</comment>